<reference evidence="2" key="1">
    <citation type="submission" date="2020-05" db="EMBL/GenBank/DDBJ databases">
        <title>Mycena genomes resolve the evolution of fungal bioluminescence.</title>
        <authorList>
            <person name="Tsai I.J."/>
        </authorList>
    </citation>
    <scope>NUCLEOTIDE SEQUENCE</scope>
    <source>
        <strain evidence="2">110903Hualien_Pintung</strain>
    </source>
</reference>
<feature type="region of interest" description="Disordered" evidence="1">
    <location>
        <begin position="47"/>
        <end position="138"/>
    </location>
</feature>
<name>A0A8H6SCK7_MYCCL</name>
<accession>A0A8H6SCK7</accession>
<evidence type="ECO:0000313" key="3">
    <source>
        <dbReference type="Proteomes" id="UP000613580"/>
    </source>
</evidence>
<evidence type="ECO:0000313" key="2">
    <source>
        <dbReference type="EMBL" id="KAF7296250.1"/>
    </source>
</evidence>
<dbReference type="EMBL" id="JACAZE010000017">
    <property type="protein sequence ID" value="KAF7296250.1"/>
    <property type="molecule type" value="Genomic_DNA"/>
</dbReference>
<feature type="compositionally biased region" description="Low complexity" evidence="1">
    <location>
        <begin position="92"/>
        <end position="104"/>
    </location>
</feature>
<comment type="caution">
    <text evidence="2">The sequence shown here is derived from an EMBL/GenBank/DDBJ whole genome shotgun (WGS) entry which is preliminary data.</text>
</comment>
<evidence type="ECO:0000256" key="1">
    <source>
        <dbReference type="SAM" id="MobiDB-lite"/>
    </source>
</evidence>
<gene>
    <name evidence="2" type="ORF">HMN09_01094200</name>
</gene>
<protein>
    <submittedName>
        <fullName evidence="2">Uncharacterized protein</fullName>
    </submittedName>
</protein>
<dbReference type="AlphaFoldDB" id="A0A8H6SCK7"/>
<sequence length="138" mass="14982">MLPPSSRLPAAVLNPAHRLRQTSPCVASLDPAVLAAELHTASRPLHLYAPRPNSVSSLSDCRHPKPPDLSPHHRHFHRHRCPLPDEYKAHNPAAPSALSAPSRPACHRLPSPPPSLHRTRPKTTPPLVTTTTIGGSRL</sequence>
<organism evidence="2 3">
    <name type="scientific">Mycena chlorophos</name>
    <name type="common">Agaric fungus</name>
    <name type="synonym">Agaricus chlorophos</name>
    <dbReference type="NCBI Taxonomy" id="658473"/>
    <lineage>
        <taxon>Eukaryota</taxon>
        <taxon>Fungi</taxon>
        <taxon>Dikarya</taxon>
        <taxon>Basidiomycota</taxon>
        <taxon>Agaricomycotina</taxon>
        <taxon>Agaricomycetes</taxon>
        <taxon>Agaricomycetidae</taxon>
        <taxon>Agaricales</taxon>
        <taxon>Marasmiineae</taxon>
        <taxon>Mycenaceae</taxon>
        <taxon>Mycena</taxon>
    </lineage>
</organism>
<dbReference type="Proteomes" id="UP000613580">
    <property type="component" value="Unassembled WGS sequence"/>
</dbReference>
<feature type="compositionally biased region" description="Basic residues" evidence="1">
    <location>
        <begin position="72"/>
        <end position="81"/>
    </location>
</feature>
<proteinExistence type="predicted"/>
<keyword evidence="3" id="KW-1185">Reference proteome</keyword>